<dbReference type="EMBL" id="SRLO01000413">
    <property type="protein sequence ID" value="TNN57116.1"/>
    <property type="molecule type" value="Genomic_DNA"/>
</dbReference>
<evidence type="ECO:0000313" key="3">
    <source>
        <dbReference type="Proteomes" id="UP000314294"/>
    </source>
</evidence>
<accession>A0A4Z2GUB1</accession>
<organism evidence="2 3">
    <name type="scientific">Liparis tanakae</name>
    <name type="common">Tanaka's snailfish</name>
    <dbReference type="NCBI Taxonomy" id="230148"/>
    <lineage>
        <taxon>Eukaryota</taxon>
        <taxon>Metazoa</taxon>
        <taxon>Chordata</taxon>
        <taxon>Craniata</taxon>
        <taxon>Vertebrata</taxon>
        <taxon>Euteleostomi</taxon>
        <taxon>Actinopterygii</taxon>
        <taxon>Neopterygii</taxon>
        <taxon>Teleostei</taxon>
        <taxon>Neoteleostei</taxon>
        <taxon>Acanthomorphata</taxon>
        <taxon>Eupercaria</taxon>
        <taxon>Perciformes</taxon>
        <taxon>Cottioidei</taxon>
        <taxon>Cottales</taxon>
        <taxon>Liparidae</taxon>
        <taxon>Liparis</taxon>
    </lineage>
</organism>
<name>A0A4Z2GUB1_9TELE</name>
<feature type="compositionally biased region" description="Polar residues" evidence="1">
    <location>
        <begin position="74"/>
        <end position="83"/>
    </location>
</feature>
<dbReference type="Proteomes" id="UP000314294">
    <property type="component" value="Unassembled WGS sequence"/>
</dbReference>
<proteinExistence type="predicted"/>
<feature type="compositionally biased region" description="Basic and acidic residues" evidence="1">
    <location>
        <begin position="44"/>
        <end position="53"/>
    </location>
</feature>
<keyword evidence="3" id="KW-1185">Reference proteome</keyword>
<comment type="caution">
    <text evidence="2">The sequence shown here is derived from an EMBL/GenBank/DDBJ whole genome shotgun (WGS) entry which is preliminary data.</text>
</comment>
<feature type="region of interest" description="Disordered" evidence="1">
    <location>
        <begin position="1"/>
        <end position="83"/>
    </location>
</feature>
<reference evidence="2 3" key="1">
    <citation type="submission" date="2019-03" db="EMBL/GenBank/DDBJ databases">
        <title>First draft genome of Liparis tanakae, snailfish: a comprehensive survey of snailfish specific genes.</title>
        <authorList>
            <person name="Kim W."/>
            <person name="Song I."/>
            <person name="Jeong J.-H."/>
            <person name="Kim D."/>
            <person name="Kim S."/>
            <person name="Ryu S."/>
            <person name="Song J.Y."/>
            <person name="Lee S.K."/>
        </authorList>
    </citation>
    <scope>NUCLEOTIDE SEQUENCE [LARGE SCALE GENOMIC DNA]</scope>
    <source>
        <tissue evidence="2">Muscle</tissue>
    </source>
</reference>
<evidence type="ECO:0000256" key="1">
    <source>
        <dbReference type="SAM" id="MobiDB-lite"/>
    </source>
</evidence>
<sequence length="148" mass="16000">MAHDRTPTALNPPRFKQPPKLHSSDEAVKTVILSGMTSHSQQLDSDRPPVSERPDEDGDAIEDGSYVGRDGRSMSPNISGSAWFRSTDSSNHLLGVHEVLHQEEAAHLLQGPVDVGQTAVHVLAEGLRGDADILIYQGSAEREEEGAE</sequence>
<dbReference type="AlphaFoldDB" id="A0A4Z2GUB1"/>
<evidence type="ECO:0000313" key="2">
    <source>
        <dbReference type="EMBL" id="TNN57116.1"/>
    </source>
</evidence>
<protein>
    <submittedName>
        <fullName evidence="2">Uncharacterized protein</fullName>
    </submittedName>
</protein>
<gene>
    <name evidence="2" type="ORF">EYF80_032701</name>
</gene>